<dbReference type="AlphaFoldDB" id="A0A392RNQ1"/>
<organism evidence="1 2">
    <name type="scientific">Trifolium medium</name>
    <dbReference type="NCBI Taxonomy" id="97028"/>
    <lineage>
        <taxon>Eukaryota</taxon>
        <taxon>Viridiplantae</taxon>
        <taxon>Streptophyta</taxon>
        <taxon>Embryophyta</taxon>
        <taxon>Tracheophyta</taxon>
        <taxon>Spermatophyta</taxon>
        <taxon>Magnoliopsida</taxon>
        <taxon>eudicotyledons</taxon>
        <taxon>Gunneridae</taxon>
        <taxon>Pentapetalae</taxon>
        <taxon>rosids</taxon>
        <taxon>fabids</taxon>
        <taxon>Fabales</taxon>
        <taxon>Fabaceae</taxon>
        <taxon>Papilionoideae</taxon>
        <taxon>50 kb inversion clade</taxon>
        <taxon>NPAAA clade</taxon>
        <taxon>Hologalegina</taxon>
        <taxon>IRL clade</taxon>
        <taxon>Trifolieae</taxon>
        <taxon>Trifolium</taxon>
    </lineage>
</organism>
<protein>
    <submittedName>
        <fullName evidence="1">Uncharacterized protein</fullName>
    </submittedName>
</protein>
<proteinExistence type="predicted"/>
<keyword evidence="2" id="KW-1185">Reference proteome</keyword>
<dbReference type="Proteomes" id="UP000265520">
    <property type="component" value="Unassembled WGS sequence"/>
</dbReference>
<name>A0A392RNQ1_9FABA</name>
<sequence>MPLRTDGKRMKKLRSKEIASVKMIWGGPVGENANWELGSRMREFIRGYFSR</sequence>
<feature type="non-terminal residue" evidence="1">
    <location>
        <position position="51"/>
    </location>
</feature>
<evidence type="ECO:0000313" key="2">
    <source>
        <dbReference type="Proteomes" id="UP000265520"/>
    </source>
</evidence>
<comment type="caution">
    <text evidence="1">The sequence shown here is derived from an EMBL/GenBank/DDBJ whole genome shotgun (WGS) entry which is preliminary data.</text>
</comment>
<dbReference type="EMBL" id="LXQA010248964">
    <property type="protein sequence ID" value="MCI37842.1"/>
    <property type="molecule type" value="Genomic_DNA"/>
</dbReference>
<evidence type="ECO:0000313" key="1">
    <source>
        <dbReference type="EMBL" id="MCI37842.1"/>
    </source>
</evidence>
<reference evidence="1 2" key="1">
    <citation type="journal article" date="2018" name="Front. Plant Sci.">
        <title>Red Clover (Trifolium pratense) and Zigzag Clover (T. medium) - A Picture of Genomic Similarities and Differences.</title>
        <authorList>
            <person name="Dluhosova J."/>
            <person name="Istvanek J."/>
            <person name="Nedelnik J."/>
            <person name="Repkova J."/>
        </authorList>
    </citation>
    <scope>NUCLEOTIDE SEQUENCE [LARGE SCALE GENOMIC DNA]</scope>
    <source>
        <strain evidence="2">cv. 10/8</strain>
        <tissue evidence="1">Leaf</tissue>
    </source>
</reference>
<accession>A0A392RNQ1</accession>